<proteinExistence type="predicted"/>
<evidence type="ECO:0000313" key="2">
    <source>
        <dbReference type="Proteomes" id="UP000555407"/>
    </source>
</evidence>
<gene>
    <name evidence="1" type="ORF">BJY22_002539</name>
</gene>
<comment type="caution">
    <text evidence="1">The sequence shown here is derived from an EMBL/GenBank/DDBJ whole genome shotgun (WGS) entry which is preliminary data.</text>
</comment>
<keyword evidence="2" id="KW-1185">Reference proteome</keyword>
<organism evidence="1 2">
    <name type="scientific">Kribbella shirazensis</name>
    <dbReference type="NCBI Taxonomy" id="1105143"/>
    <lineage>
        <taxon>Bacteria</taxon>
        <taxon>Bacillati</taxon>
        <taxon>Actinomycetota</taxon>
        <taxon>Actinomycetes</taxon>
        <taxon>Propionibacteriales</taxon>
        <taxon>Kribbellaceae</taxon>
        <taxon>Kribbella</taxon>
    </lineage>
</organism>
<evidence type="ECO:0000313" key="1">
    <source>
        <dbReference type="EMBL" id="NIK56822.1"/>
    </source>
</evidence>
<dbReference type="Proteomes" id="UP000555407">
    <property type="component" value="Unassembled WGS sequence"/>
</dbReference>
<dbReference type="RefSeq" id="WP_167206444.1">
    <property type="nucleotide sequence ID" value="NZ_JAASRO010000001.1"/>
</dbReference>
<sequence length="187" mass="21133">MPTGPKGFILRPGAPVAEFVLFLSSGNDLLPQRDLFDALVRAVDEQFRIRRDQDRPFVLRTDRWEQDAPLKTPGDPNAEFVRRAQAAHATVVLLWGKIRRGTRAEIEGVLEQDDVQLSVIWMRESKSIGNRTDLARFLKRNQDKFMYLETGPPGSEDATCAMVTVIAAALADITHSGRRQELFNESR</sequence>
<name>A0A7X6A069_9ACTN</name>
<protein>
    <submittedName>
        <fullName evidence="1">Uncharacterized protein</fullName>
    </submittedName>
</protein>
<reference evidence="1 2" key="1">
    <citation type="submission" date="2020-03" db="EMBL/GenBank/DDBJ databases">
        <title>Sequencing the genomes of 1000 actinobacteria strains.</title>
        <authorList>
            <person name="Klenk H.-P."/>
        </authorList>
    </citation>
    <scope>NUCLEOTIDE SEQUENCE [LARGE SCALE GENOMIC DNA]</scope>
    <source>
        <strain evidence="1 2">DSM 45490</strain>
    </source>
</reference>
<dbReference type="AlphaFoldDB" id="A0A7X6A069"/>
<dbReference type="EMBL" id="JAASRO010000001">
    <property type="protein sequence ID" value="NIK56822.1"/>
    <property type="molecule type" value="Genomic_DNA"/>
</dbReference>
<accession>A0A7X6A069</accession>